<dbReference type="AlphaFoldDB" id="A0A8D2B2U0"/>
<protein>
    <submittedName>
        <fullName evidence="2">Uncharacterized protein</fullName>
    </submittedName>
</protein>
<organism evidence="2 3">
    <name type="scientific">Sciurus vulgaris</name>
    <name type="common">Eurasian red squirrel</name>
    <dbReference type="NCBI Taxonomy" id="55149"/>
    <lineage>
        <taxon>Eukaryota</taxon>
        <taxon>Metazoa</taxon>
        <taxon>Chordata</taxon>
        <taxon>Craniata</taxon>
        <taxon>Vertebrata</taxon>
        <taxon>Euteleostomi</taxon>
        <taxon>Mammalia</taxon>
        <taxon>Eutheria</taxon>
        <taxon>Euarchontoglires</taxon>
        <taxon>Glires</taxon>
        <taxon>Rodentia</taxon>
        <taxon>Sciuromorpha</taxon>
        <taxon>Sciuridae</taxon>
        <taxon>Sciurinae</taxon>
        <taxon>Sciurini</taxon>
        <taxon>Sciurus</taxon>
    </lineage>
</organism>
<proteinExistence type="predicted"/>
<dbReference type="OrthoDB" id="9219412at2759"/>
<evidence type="ECO:0000256" key="1">
    <source>
        <dbReference type="SAM" id="MobiDB-lite"/>
    </source>
</evidence>
<name>A0A8D2B2U0_SCIVU</name>
<evidence type="ECO:0000313" key="3">
    <source>
        <dbReference type="Proteomes" id="UP000694564"/>
    </source>
</evidence>
<feature type="region of interest" description="Disordered" evidence="1">
    <location>
        <begin position="52"/>
        <end position="77"/>
    </location>
</feature>
<evidence type="ECO:0000313" key="2">
    <source>
        <dbReference type="Ensembl" id="ENSSVLP00005010615.1"/>
    </source>
</evidence>
<sequence length="217" mass="23143">MSPKSCKAKSTASSSLSLLEVEDLRSLSPALVTSEYLPFFCTYGQLQNEEELDPQSEVCRDQGGWSSRDTSFPEDAEPPSGFFPYYRSEEESLSSLDLPNCWCRGSQGPLPSWEAQGSCFCRMTVRDESPAASVGSDLLSGSSCSLDCCPILLSVGCSHDSSLDITVCSGHDLGASGLVPYYRTPEEELHTSPGPSASLLGSPGHLEELPGPDAATL</sequence>
<feature type="compositionally biased region" description="Low complexity" evidence="1">
    <location>
        <begin position="192"/>
        <end position="204"/>
    </location>
</feature>
<reference evidence="2" key="2">
    <citation type="submission" date="2025-09" db="UniProtKB">
        <authorList>
            <consortium name="Ensembl"/>
        </authorList>
    </citation>
    <scope>IDENTIFICATION</scope>
</reference>
<dbReference type="GeneTree" id="ENSGT00560000078590"/>
<keyword evidence="3" id="KW-1185">Reference proteome</keyword>
<dbReference type="Ensembl" id="ENSSVLT00005011746.1">
    <property type="protein sequence ID" value="ENSSVLP00005010615.1"/>
    <property type="gene ID" value="ENSSVLG00005008460.1"/>
</dbReference>
<dbReference type="Proteomes" id="UP000694564">
    <property type="component" value="Chromosome 6"/>
</dbReference>
<feature type="region of interest" description="Disordered" evidence="1">
    <location>
        <begin position="186"/>
        <end position="217"/>
    </location>
</feature>
<accession>A0A8D2B2U0</accession>
<reference evidence="2" key="1">
    <citation type="submission" date="2025-08" db="UniProtKB">
        <authorList>
            <consortium name="Ensembl"/>
        </authorList>
    </citation>
    <scope>IDENTIFICATION</scope>
</reference>